<organism evidence="3 4">
    <name type="scientific">Oceaniferula marina</name>
    <dbReference type="NCBI Taxonomy" id="2748318"/>
    <lineage>
        <taxon>Bacteria</taxon>
        <taxon>Pseudomonadati</taxon>
        <taxon>Verrucomicrobiota</taxon>
        <taxon>Verrucomicrobiia</taxon>
        <taxon>Verrucomicrobiales</taxon>
        <taxon>Verrucomicrobiaceae</taxon>
        <taxon>Oceaniferula</taxon>
    </lineage>
</organism>
<feature type="signal peptide" evidence="2">
    <location>
        <begin position="1"/>
        <end position="19"/>
    </location>
</feature>
<protein>
    <submittedName>
        <fullName evidence="3">Uncharacterized protein</fullName>
    </submittedName>
</protein>
<comment type="caution">
    <text evidence="3">The sequence shown here is derived from an EMBL/GenBank/DDBJ whole genome shotgun (WGS) entry which is preliminary data.</text>
</comment>
<feature type="region of interest" description="Disordered" evidence="1">
    <location>
        <begin position="373"/>
        <end position="394"/>
    </location>
</feature>
<evidence type="ECO:0000256" key="2">
    <source>
        <dbReference type="SAM" id="SignalP"/>
    </source>
</evidence>
<evidence type="ECO:0000256" key="1">
    <source>
        <dbReference type="SAM" id="MobiDB-lite"/>
    </source>
</evidence>
<proteinExistence type="predicted"/>
<dbReference type="RefSeq" id="WP_178932300.1">
    <property type="nucleotide sequence ID" value="NZ_JACBAZ010000003.1"/>
</dbReference>
<dbReference type="Proteomes" id="UP000557872">
    <property type="component" value="Unassembled WGS sequence"/>
</dbReference>
<evidence type="ECO:0000313" key="4">
    <source>
        <dbReference type="Proteomes" id="UP000557872"/>
    </source>
</evidence>
<feature type="chain" id="PRO_5033013237" evidence="2">
    <location>
        <begin position="20"/>
        <end position="394"/>
    </location>
</feature>
<accession>A0A851GEA4</accession>
<sequence length="394" mass="44324">MKRITNITAALLIATTGFAWFNHHQITVLEAKQEALNEQARSRGIHPEATTGTPFRNHRGNRARHFPTLTHSETVSLGHAFIAYAEEMELLDRNTPVDQATRQRMIDQMDQILALNKKQILTLIQEIQAADYTTPIIRDRLLSFLIRQLGNNHPPDALKVLTESPGILEQVKRHNSLIGGSIRAWASENPGQALAWFDQHIQALPANAADQFEYDLICGTASSDIKQAFSLFNRFGKSPDRAAGMLRYIDPSKESRIAALAPLREWIKTLPANSKISDRCYSKCIITLTLGQGGKSAPFDSTTQWINQAHLTLEESRFLTRRDLLDITYYIRPNEAGQWAEWFGAQFPAEIAQRTIQHLASNRRTAEHIKDWLESAPNGPGKSMVLDSIESTKP</sequence>
<reference evidence="3 4" key="1">
    <citation type="submission" date="2020-07" db="EMBL/GenBank/DDBJ databases">
        <title>Roseicoccus Jingziensis gen. nov., sp. nov., isolated from coastal seawater.</title>
        <authorList>
            <person name="Feng X."/>
        </authorList>
    </citation>
    <scope>NUCLEOTIDE SEQUENCE [LARGE SCALE GENOMIC DNA]</scope>
    <source>
        <strain evidence="3 4">N1E253</strain>
    </source>
</reference>
<evidence type="ECO:0000313" key="3">
    <source>
        <dbReference type="EMBL" id="NWK55756.1"/>
    </source>
</evidence>
<dbReference type="AlphaFoldDB" id="A0A851GEA4"/>
<keyword evidence="2" id="KW-0732">Signal</keyword>
<gene>
    <name evidence="3" type="ORF">HW115_09050</name>
</gene>
<dbReference type="EMBL" id="JACBAZ010000003">
    <property type="protein sequence ID" value="NWK55756.1"/>
    <property type="molecule type" value="Genomic_DNA"/>
</dbReference>
<keyword evidence="4" id="KW-1185">Reference proteome</keyword>
<name>A0A851GEA4_9BACT</name>